<dbReference type="EMBL" id="MHTB01000054">
    <property type="protein sequence ID" value="OHA54247.1"/>
    <property type="molecule type" value="Genomic_DNA"/>
</dbReference>
<evidence type="ECO:0000256" key="10">
    <source>
        <dbReference type="ARBA" id="ARBA00022840"/>
    </source>
</evidence>
<evidence type="ECO:0000256" key="14">
    <source>
        <dbReference type="SAM" id="Phobius"/>
    </source>
</evidence>
<dbReference type="Gene3D" id="1.10.287.130">
    <property type="match status" value="1"/>
</dbReference>
<dbReference type="Pfam" id="PF13426">
    <property type="entry name" value="PAS_9"/>
    <property type="match status" value="1"/>
</dbReference>
<dbReference type="SUPFAM" id="SSF47384">
    <property type="entry name" value="Homodimeric domain of signal transducing histidine kinase"/>
    <property type="match status" value="1"/>
</dbReference>
<dbReference type="Pfam" id="PF05231">
    <property type="entry name" value="MASE1"/>
    <property type="match status" value="1"/>
</dbReference>
<dbReference type="InterPro" id="IPR003661">
    <property type="entry name" value="HisK_dim/P_dom"/>
</dbReference>
<dbReference type="SMART" id="SM00387">
    <property type="entry name" value="HATPase_c"/>
    <property type="match status" value="1"/>
</dbReference>
<evidence type="ECO:0000256" key="3">
    <source>
        <dbReference type="ARBA" id="ARBA00012438"/>
    </source>
</evidence>
<feature type="transmembrane region" description="Helical" evidence="14">
    <location>
        <begin position="12"/>
        <end position="35"/>
    </location>
</feature>
<dbReference type="InterPro" id="IPR000700">
    <property type="entry name" value="PAS-assoc_C"/>
</dbReference>
<dbReference type="InterPro" id="IPR000014">
    <property type="entry name" value="PAS"/>
</dbReference>
<evidence type="ECO:0000256" key="9">
    <source>
        <dbReference type="ARBA" id="ARBA00022777"/>
    </source>
</evidence>
<feature type="domain" description="PAS" evidence="16">
    <location>
        <begin position="464"/>
        <end position="519"/>
    </location>
</feature>
<gene>
    <name evidence="18" type="ORF">A2226_00865</name>
</gene>
<evidence type="ECO:0000256" key="1">
    <source>
        <dbReference type="ARBA" id="ARBA00000085"/>
    </source>
</evidence>
<keyword evidence="6" id="KW-0808">Transferase</keyword>
<dbReference type="AlphaFoldDB" id="A0A1G2Q0Z8"/>
<evidence type="ECO:0000256" key="8">
    <source>
        <dbReference type="ARBA" id="ARBA00022741"/>
    </source>
</evidence>
<keyword evidence="4" id="KW-1003">Cell membrane</keyword>
<evidence type="ECO:0000313" key="18">
    <source>
        <dbReference type="EMBL" id="OHA54247.1"/>
    </source>
</evidence>
<keyword evidence="13 14" id="KW-0472">Membrane</keyword>
<dbReference type="GO" id="GO:0000155">
    <property type="term" value="F:phosphorelay sensor kinase activity"/>
    <property type="evidence" value="ECO:0007669"/>
    <property type="project" value="InterPro"/>
</dbReference>
<keyword evidence="7 14" id="KW-0812">Transmembrane</keyword>
<dbReference type="InterPro" id="IPR035965">
    <property type="entry name" value="PAS-like_dom_sf"/>
</dbReference>
<dbReference type="Proteomes" id="UP000178936">
    <property type="component" value="Unassembled WGS sequence"/>
</dbReference>
<feature type="transmembrane region" description="Helical" evidence="14">
    <location>
        <begin position="191"/>
        <end position="210"/>
    </location>
</feature>
<comment type="catalytic activity">
    <reaction evidence="1">
        <text>ATP + protein L-histidine = ADP + protein N-phospho-L-histidine.</text>
        <dbReference type="EC" id="2.7.13.3"/>
    </reaction>
</comment>
<keyword evidence="5" id="KW-0597">Phosphoprotein</keyword>
<dbReference type="PANTHER" id="PTHR42878">
    <property type="entry name" value="TWO-COMPONENT HISTIDINE KINASE"/>
    <property type="match status" value="1"/>
</dbReference>
<dbReference type="InterPro" id="IPR050351">
    <property type="entry name" value="BphY/WalK/GraS-like"/>
</dbReference>
<dbReference type="Pfam" id="PF08447">
    <property type="entry name" value="PAS_3"/>
    <property type="match status" value="1"/>
</dbReference>
<keyword evidence="9" id="KW-0418">Kinase</keyword>
<dbReference type="InterPro" id="IPR004358">
    <property type="entry name" value="Sig_transdc_His_kin-like_C"/>
</dbReference>
<evidence type="ECO:0000313" key="19">
    <source>
        <dbReference type="Proteomes" id="UP000178936"/>
    </source>
</evidence>
<evidence type="ECO:0000256" key="11">
    <source>
        <dbReference type="ARBA" id="ARBA00022989"/>
    </source>
</evidence>
<feature type="transmembrane region" description="Helical" evidence="14">
    <location>
        <begin position="307"/>
        <end position="326"/>
    </location>
</feature>
<feature type="transmembrane region" description="Helical" evidence="14">
    <location>
        <begin position="153"/>
        <end position="179"/>
    </location>
</feature>
<dbReference type="GO" id="GO:0030295">
    <property type="term" value="F:protein kinase activator activity"/>
    <property type="evidence" value="ECO:0007669"/>
    <property type="project" value="TreeGrafter"/>
</dbReference>
<dbReference type="GO" id="GO:0005886">
    <property type="term" value="C:plasma membrane"/>
    <property type="evidence" value="ECO:0007669"/>
    <property type="project" value="UniProtKB-SubCell"/>
</dbReference>
<dbReference type="CDD" id="cd00130">
    <property type="entry name" value="PAS"/>
    <property type="match status" value="2"/>
</dbReference>
<dbReference type="InterPro" id="IPR036097">
    <property type="entry name" value="HisK_dim/P_sf"/>
</dbReference>
<evidence type="ECO:0000256" key="7">
    <source>
        <dbReference type="ARBA" id="ARBA00022692"/>
    </source>
</evidence>
<keyword evidence="10" id="KW-0067">ATP-binding</keyword>
<evidence type="ECO:0000259" key="15">
    <source>
        <dbReference type="PROSITE" id="PS50109"/>
    </source>
</evidence>
<feature type="domain" description="Histidine kinase" evidence="15">
    <location>
        <begin position="597"/>
        <end position="827"/>
    </location>
</feature>
<feature type="transmembrane region" description="Helical" evidence="14">
    <location>
        <begin position="222"/>
        <end position="245"/>
    </location>
</feature>
<dbReference type="SMART" id="SM00091">
    <property type="entry name" value="PAS"/>
    <property type="match status" value="2"/>
</dbReference>
<dbReference type="PROSITE" id="PS50113">
    <property type="entry name" value="PAC"/>
    <property type="match status" value="1"/>
</dbReference>
<dbReference type="PROSITE" id="PS50109">
    <property type="entry name" value="HIS_KIN"/>
    <property type="match status" value="1"/>
</dbReference>
<protein>
    <recommendedName>
        <fullName evidence="3">histidine kinase</fullName>
        <ecNumber evidence="3">2.7.13.3</ecNumber>
    </recommendedName>
</protein>
<dbReference type="GO" id="GO:0005524">
    <property type="term" value="F:ATP binding"/>
    <property type="evidence" value="ECO:0007669"/>
    <property type="project" value="UniProtKB-KW"/>
</dbReference>
<feature type="transmembrane region" description="Helical" evidence="14">
    <location>
        <begin position="47"/>
        <end position="65"/>
    </location>
</feature>
<dbReference type="GO" id="GO:0000156">
    <property type="term" value="F:phosphorelay response regulator activity"/>
    <property type="evidence" value="ECO:0007669"/>
    <property type="project" value="TreeGrafter"/>
</dbReference>
<evidence type="ECO:0000256" key="13">
    <source>
        <dbReference type="ARBA" id="ARBA00023136"/>
    </source>
</evidence>
<comment type="caution">
    <text evidence="18">The sequence shown here is derived from an EMBL/GenBank/DDBJ whole genome shotgun (WGS) entry which is preliminary data.</text>
</comment>
<dbReference type="Pfam" id="PF00512">
    <property type="entry name" value="HisKA"/>
    <property type="match status" value="1"/>
</dbReference>
<dbReference type="SUPFAM" id="SSF55874">
    <property type="entry name" value="ATPase domain of HSP90 chaperone/DNA topoisomerase II/histidine kinase"/>
    <property type="match status" value="1"/>
</dbReference>
<dbReference type="PANTHER" id="PTHR42878:SF7">
    <property type="entry name" value="SENSOR HISTIDINE KINASE GLRK"/>
    <property type="match status" value="1"/>
</dbReference>
<keyword evidence="12" id="KW-0902">Two-component regulatory system</keyword>
<dbReference type="GO" id="GO:0007234">
    <property type="term" value="P:osmosensory signaling via phosphorelay pathway"/>
    <property type="evidence" value="ECO:0007669"/>
    <property type="project" value="TreeGrafter"/>
</dbReference>
<dbReference type="EC" id="2.7.13.3" evidence="3"/>
<dbReference type="InterPro" id="IPR007895">
    <property type="entry name" value="MASE1"/>
</dbReference>
<feature type="transmembrane region" description="Helical" evidence="14">
    <location>
        <begin position="275"/>
        <end position="295"/>
    </location>
</feature>
<feature type="transmembrane region" description="Helical" evidence="14">
    <location>
        <begin position="110"/>
        <end position="133"/>
    </location>
</feature>
<evidence type="ECO:0000256" key="6">
    <source>
        <dbReference type="ARBA" id="ARBA00022679"/>
    </source>
</evidence>
<evidence type="ECO:0000256" key="2">
    <source>
        <dbReference type="ARBA" id="ARBA00004651"/>
    </source>
</evidence>
<dbReference type="PROSITE" id="PS50112">
    <property type="entry name" value="PAS"/>
    <property type="match status" value="2"/>
</dbReference>
<dbReference type="SMART" id="SM00388">
    <property type="entry name" value="HisKA"/>
    <property type="match status" value="1"/>
</dbReference>
<dbReference type="InterPro" id="IPR013655">
    <property type="entry name" value="PAS_fold_3"/>
</dbReference>
<dbReference type="Pfam" id="PF02518">
    <property type="entry name" value="HATPase_c"/>
    <property type="match status" value="1"/>
</dbReference>
<dbReference type="Gene3D" id="3.30.450.20">
    <property type="entry name" value="PAS domain"/>
    <property type="match status" value="2"/>
</dbReference>
<evidence type="ECO:0000259" key="16">
    <source>
        <dbReference type="PROSITE" id="PS50112"/>
    </source>
</evidence>
<keyword evidence="8" id="KW-0547">Nucleotide-binding</keyword>
<dbReference type="Gene3D" id="3.30.565.10">
    <property type="entry name" value="Histidine kinase-like ATPase, C-terminal domain"/>
    <property type="match status" value="1"/>
</dbReference>
<evidence type="ECO:0000256" key="4">
    <source>
        <dbReference type="ARBA" id="ARBA00022475"/>
    </source>
</evidence>
<feature type="domain" description="PAC" evidence="17">
    <location>
        <begin position="405"/>
        <end position="456"/>
    </location>
</feature>
<dbReference type="InterPro" id="IPR005467">
    <property type="entry name" value="His_kinase_dom"/>
</dbReference>
<dbReference type="CDD" id="cd00082">
    <property type="entry name" value="HisKA"/>
    <property type="match status" value="1"/>
</dbReference>
<reference evidence="18 19" key="1">
    <citation type="journal article" date="2016" name="Nat. Commun.">
        <title>Thousands of microbial genomes shed light on interconnected biogeochemical processes in an aquifer system.</title>
        <authorList>
            <person name="Anantharaman K."/>
            <person name="Brown C.T."/>
            <person name="Hug L.A."/>
            <person name="Sharon I."/>
            <person name="Castelle C.J."/>
            <person name="Probst A.J."/>
            <person name="Thomas B.C."/>
            <person name="Singh A."/>
            <person name="Wilkins M.J."/>
            <person name="Karaoz U."/>
            <person name="Brodie E.L."/>
            <person name="Williams K.H."/>
            <person name="Hubbard S.S."/>
            <person name="Banfield J.F."/>
        </authorList>
    </citation>
    <scope>NUCLEOTIDE SEQUENCE [LARGE SCALE GENOMIC DNA]</scope>
</reference>
<organism evidence="18 19">
    <name type="scientific">Candidatus Veblenbacteria bacterium RIFOXYA2_FULL_43_9</name>
    <dbReference type="NCBI Taxonomy" id="1802425"/>
    <lineage>
        <taxon>Bacteria</taxon>
        <taxon>Candidatus Vebleniibacteriota</taxon>
    </lineage>
</organism>
<accession>A0A1G2Q0Z8</accession>
<evidence type="ECO:0000256" key="5">
    <source>
        <dbReference type="ARBA" id="ARBA00022553"/>
    </source>
</evidence>
<proteinExistence type="predicted"/>
<feature type="domain" description="PAS" evidence="16">
    <location>
        <begin position="331"/>
        <end position="401"/>
    </location>
</feature>
<dbReference type="PRINTS" id="PR00344">
    <property type="entry name" value="BCTRLSENSOR"/>
</dbReference>
<keyword evidence="11 14" id="KW-1133">Transmembrane helix</keyword>
<name>A0A1G2Q0Z8_9BACT</name>
<dbReference type="InterPro" id="IPR036890">
    <property type="entry name" value="HATPase_C_sf"/>
</dbReference>
<sequence>MLGKPKSLEPAAWTFVAWLFAVIGLTLVYFVTGLIGLEFGVIRPDSIPVWLPAGVGLAALIVLGYRTWPGIFLGSLLISLVASDKAIILFDEISANKISQIPSVLWQFIIVSPLSSLGLAAVYTTGLLVGAYFVNKLAHGRYALDLPTDASKFVLFGILLSTGMIATFAVLVFSFTGNFSWSEFNYLALTWWFRDALGVLILSPLLIAWSDSRRLHLNRREALEFLLLLLGLLLVAYVVFGGVLAPVARNYSLEFLVIPFLIWGAFRFKQLGAGSTILVMSVVAIWNTVQGVGPFVGVNVSSSILELQAFVSVTALITVMLAAMISKSRLSEQRFRDLIEHSFEGIALLNNKAEVYYASPSTKQVLGFSPVDLINKEWVTVVNKDDRERVRILLTELVNTKGKTINIETQANKKDGKIIWLECTATNLLDEPSVQAIVVNYRGITDRKQAEQNLKLYNARLAEEKTKDEALIASIGDGIIATDPQGKIIRVNRAFEDMTGLEPEEVVGHTTAEVLRVENDKGQPIPDQERSLHRAFSSGQRVVASHYLVRKDTAKLPVTITATPIIYEGAVIGAIEVLHDITKEKQIDRAKTEFVSLASHQLRGPLAAVNWYGEALLSDTKSSLSDQQKKYLDVIYHSNQRMIHLVNALLNVSRIELGTFMVTPEPTNIIEVAKTVVEGLQPKIKDKKIYFTTNFGKIPIIEADPKLTWTILGTLLENAVKYTPADGEVYFEISTKKLGDSLGGKKIKQDSVVFIFKDTGCGIPRLQQNRIFTKFFRADNAIKTDPDGNGLGLYVVKTLLDNLGGEVWFDSAENKGTTFYLTLPLAGMPKKEGTKRLT</sequence>
<comment type="subcellular location">
    <subcellularLocation>
        <location evidence="2">Cell membrane</location>
        <topology evidence="2">Multi-pass membrane protein</topology>
    </subcellularLocation>
</comment>
<dbReference type="NCBIfam" id="TIGR00229">
    <property type="entry name" value="sensory_box"/>
    <property type="match status" value="2"/>
</dbReference>
<dbReference type="SUPFAM" id="SSF55785">
    <property type="entry name" value="PYP-like sensor domain (PAS domain)"/>
    <property type="match status" value="2"/>
</dbReference>
<evidence type="ECO:0000256" key="12">
    <source>
        <dbReference type="ARBA" id="ARBA00023012"/>
    </source>
</evidence>
<dbReference type="InterPro" id="IPR003594">
    <property type="entry name" value="HATPase_dom"/>
</dbReference>
<evidence type="ECO:0000259" key="17">
    <source>
        <dbReference type="PROSITE" id="PS50113"/>
    </source>
</evidence>